<dbReference type="Proteomes" id="UP000799118">
    <property type="component" value="Unassembled WGS sequence"/>
</dbReference>
<gene>
    <name evidence="8" type="ORF">BT96DRAFT_987946</name>
</gene>
<keyword evidence="5" id="KW-0175">Coiled coil</keyword>
<evidence type="ECO:0000256" key="2">
    <source>
        <dbReference type="ARBA" id="ARBA00022490"/>
    </source>
</evidence>
<feature type="region of interest" description="Disordered" evidence="6">
    <location>
        <begin position="108"/>
        <end position="129"/>
    </location>
</feature>
<feature type="compositionally biased region" description="Polar residues" evidence="6">
    <location>
        <begin position="432"/>
        <end position="442"/>
    </location>
</feature>
<protein>
    <recommendedName>
        <fullName evidence="7">HBS1-like protein N-terminal domain-containing protein</fullName>
    </recommendedName>
</protein>
<feature type="region of interest" description="Disordered" evidence="6">
    <location>
        <begin position="457"/>
        <end position="548"/>
    </location>
</feature>
<feature type="compositionally biased region" description="Low complexity" evidence="6">
    <location>
        <begin position="281"/>
        <end position="291"/>
    </location>
</feature>
<evidence type="ECO:0000256" key="3">
    <source>
        <dbReference type="ARBA" id="ARBA00022801"/>
    </source>
</evidence>
<dbReference type="EMBL" id="ML769405">
    <property type="protein sequence ID" value="KAE9405966.1"/>
    <property type="molecule type" value="Genomic_DNA"/>
</dbReference>
<proteinExistence type="predicted"/>
<feature type="compositionally biased region" description="Low complexity" evidence="6">
    <location>
        <begin position="408"/>
        <end position="417"/>
    </location>
</feature>
<dbReference type="GO" id="GO:0006412">
    <property type="term" value="P:translation"/>
    <property type="evidence" value="ECO:0007669"/>
    <property type="project" value="UniProtKB-KW"/>
</dbReference>
<feature type="compositionally biased region" description="Polar residues" evidence="6">
    <location>
        <begin position="336"/>
        <end position="346"/>
    </location>
</feature>
<dbReference type="GO" id="GO:0016787">
    <property type="term" value="F:hydrolase activity"/>
    <property type="evidence" value="ECO:0007669"/>
    <property type="project" value="UniProtKB-KW"/>
</dbReference>
<feature type="compositionally biased region" description="Pro residues" evidence="6">
    <location>
        <begin position="292"/>
        <end position="304"/>
    </location>
</feature>
<evidence type="ECO:0000313" key="9">
    <source>
        <dbReference type="Proteomes" id="UP000799118"/>
    </source>
</evidence>
<name>A0A6A4I5X9_9AGAR</name>
<evidence type="ECO:0000256" key="1">
    <source>
        <dbReference type="ARBA" id="ARBA00004496"/>
    </source>
</evidence>
<sequence length="626" mass="68396">MSRHRYVKNLNIAGEHPSFPPKNCVSKTAIQTNSTTMLYPMEQTKKSMTVEQQLQMNDVLEQIRNVIGEEEISGLPDNEIKDTIWYYHFDLQESLQVVLCSTEEQEKRRAAKERQEPNKNLPPFEEHPYAGMHKYSSELSSRSRMPLIHLAQQQQEIMEQQQRQLQWEQQAHQMFQEEPRQVVLEEVDEEDFDDVHGEVESSHRLTTITEYTERTEHSPYFPFMPPKLPSSATNSSYGDLIDAGYLASPEETAPLDPNLIPLSPSGSAIHRLSTYSPAPSMPSSGSRTGSTPPHPPSEPVPPLDTIPDIPDSQSSAVPPPPPPKPAPAVKPVKQQSSPLKQAASLSTPTPPPAKQSKLAQLASSRGSTRTKSSASLGTEASGSIKTYPALRPESHRPISSVPPPPRPASSSSESTATPIPPPKRNDRLRDTIVTSSPSSTSLDVRKALETALELEAIDRDLAASRGARRTPTEKKTPTETEPPSKPGTPSRPSAPTPSKAAPGAANSNSSSPQAARAPSKLALQVAKSPRAKPPPPNHLPPEHTEYLTPIANGSSVTTAITNFVPDVVQSYRPNSIIGYGSPVCGASFYYSVYQGHDDDADESQSEYYQAAFQTSYEAKEGTGKEH</sequence>
<keyword evidence="4" id="KW-0648">Protein biosynthesis</keyword>
<evidence type="ECO:0000313" key="8">
    <source>
        <dbReference type="EMBL" id="KAE9405966.1"/>
    </source>
</evidence>
<dbReference type="Pfam" id="PF08938">
    <property type="entry name" value="HBS1_N"/>
    <property type="match status" value="1"/>
</dbReference>
<reference evidence="8" key="1">
    <citation type="journal article" date="2019" name="Environ. Microbiol.">
        <title>Fungal ecological strategies reflected in gene transcription - a case study of two litter decomposers.</title>
        <authorList>
            <person name="Barbi F."/>
            <person name="Kohler A."/>
            <person name="Barry K."/>
            <person name="Baskaran P."/>
            <person name="Daum C."/>
            <person name="Fauchery L."/>
            <person name="Ihrmark K."/>
            <person name="Kuo A."/>
            <person name="LaButti K."/>
            <person name="Lipzen A."/>
            <person name="Morin E."/>
            <person name="Grigoriev I.V."/>
            <person name="Henrissat B."/>
            <person name="Lindahl B."/>
            <person name="Martin F."/>
        </authorList>
    </citation>
    <scope>NUCLEOTIDE SEQUENCE</scope>
    <source>
        <strain evidence="8">JB14</strain>
    </source>
</reference>
<evidence type="ECO:0000259" key="7">
    <source>
        <dbReference type="Pfam" id="PF08938"/>
    </source>
</evidence>
<feature type="compositionally biased region" description="Pro residues" evidence="6">
    <location>
        <begin position="317"/>
        <end position="328"/>
    </location>
</feature>
<feature type="domain" description="HBS1-like protein N-terminal" evidence="7">
    <location>
        <begin position="42"/>
        <end position="106"/>
    </location>
</feature>
<dbReference type="OrthoDB" id="342024at2759"/>
<dbReference type="AlphaFoldDB" id="A0A6A4I5X9"/>
<evidence type="ECO:0000256" key="6">
    <source>
        <dbReference type="SAM" id="MobiDB-lite"/>
    </source>
</evidence>
<evidence type="ECO:0000256" key="4">
    <source>
        <dbReference type="ARBA" id="ARBA00022917"/>
    </source>
</evidence>
<feature type="compositionally biased region" description="Polar residues" evidence="6">
    <location>
        <begin position="357"/>
        <end position="384"/>
    </location>
</feature>
<feature type="region of interest" description="Disordered" evidence="6">
    <location>
        <begin position="256"/>
        <end position="444"/>
    </location>
</feature>
<dbReference type="InterPro" id="IPR015033">
    <property type="entry name" value="HBS1-like_N"/>
</dbReference>
<evidence type="ECO:0000256" key="5">
    <source>
        <dbReference type="SAM" id="Coils"/>
    </source>
</evidence>
<accession>A0A6A4I5X9</accession>
<dbReference type="GO" id="GO:0005737">
    <property type="term" value="C:cytoplasm"/>
    <property type="evidence" value="ECO:0007669"/>
    <property type="project" value="UniProtKB-SubCell"/>
</dbReference>
<keyword evidence="3" id="KW-0378">Hydrolase</keyword>
<organism evidence="8 9">
    <name type="scientific">Gymnopus androsaceus JB14</name>
    <dbReference type="NCBI Taxonomy" id="1447944"/>
    <lineage>
        <taxon>Eukaryota</taxon>
        <taxon>Fungi</taxon>
        <taxon>Dikarya</taxon>
        <taxon>Basidiomycota</taxon>
        <taxon>Agaricomycotina</taxon>
        <taxon>Agaricomycetes</taxon>
        <taxon>Agaricomycetidae</taxon>
        <taxon>Agaricales</taxon>
        <taxon>Marasmiineae</taxon>
        <taxon>Omphalotaceae</taxon>
        <taxon>Gymnopus</taxon>
    </lineage>
</organism>
<keyword evidence="9" id="KW-1185">Reference proteome</keyword>
<comment type="subcellular location">
    <subcellularLocation>
        <location evidence="1">Cytoplasm</location>
    </subcellularLocation>
</comment>
<feature type="compositionally biased region" description="Basic and acidic residues" evidence="6">
    <location>
        <begin position="108"/>
        <end position="117"/>
    </location>
</feature>
<feature type="compositionally biased region" description="Low complexity" evidence="6">
    <location>
        <begin position="497"/>
        <end position="519"/>
    </location>
</feature>
<feature type="coiled-coil region" evidence="5">
    <location>
        <begin position="150"/>
        <end position="178"/>
    </location>
</feature>
<keyword evidence="2" id="KW-0963">Cytoplasm</keyword>